<accession>V2T7Z0</accession>
<dbReference type="PATRIC" id="fig|1392540.3.peg.1931"/>
<reference evidence="1 2" key="1">
    <citation type="submission" date="2013-10" db="EMBL/GenBank/DDBJ databases">
        <title>The Genome Sequence of Acinetobacter nectaris CIP 110549.</title>
        <authorList>
            <consortium name="The Broad Institute Genomics Platform"/>
            <consortium name="The Broad Institute Genome Sequencing Center for Infectious Disease"/>
            <person name="Cerqueira G."/>
            <person name="Feldgarden M."/>
            <person name="Courvalin P."/>
            <person name="Grillot-Courvalin C."/>
            <person name="Clermont D."/>
            <person name="Rocha E."/>
            <person name="Yoon E.-J."/>
            <person name="Nemec A."/>
            <person name="Young S.K."/>
            <person name="Zeng Q."/>
            <person name="Gargeya S."/>
            <person name="Fitzgerald M."/>
            <person name="Abouelleil A."/>
            <person name="Alvarado L."/>
            <person name="Berlin A.M."/>
            <person name="Chapman S.B."/>
            <person name="Gainer-Dewar J."/>
            <person name="Goldberg J."/>
            <person name="Gnerre S."/>
            <person name="Griggs A."/>
            <person name="Gujja S."/>
            <person name="Hansen M."/>
            <person name="Howarth C."/>
            <person name="Imamovic A."/>
            <person name="Ireland A."/>
            <person name="Larimer J."/>
            <person name="McCowan C."/>
            <person name="Murphy C."/>
            <person name="Pearson M."/>
            <person name="Poon T.W."/>
            <person name="Priest M."/>
            <person name="Roberts A."/>
            <person name="Saif S."/>
            <person name="Shea T."/>
            <person name="Sykes S."/>
            <person name="Wortman J."/>
            <person name="Nusbaum C."/>
            <person name="Birren B."/>
        </authorList>
    </citation>
    <scope>NUCLEOTIDE SEQUENCE [LARGE SCALE GENOMIC DNA]</scope>
    <source>
        <strain evidence="1 2">CIP 110549</strain>
    </source>
</reference>
<comment type="caution">
    <text evidence="1">The sequence shown here is derived from an EMBL/GenBank/DDBJ whole genome shotgun (WGS) entry which is preliminary data.</text>
</comment>
<proteinExistence type="predicted"/>
<protein>
    <submittedName>
        <fullName evidence="1">Uncharacterized protein</fullName>
    </submittedName>
</protein>
<dbReference type="Pfam" id="PF04463">
    <property type="entry name" value="2-thiour_desulf"/>
    <property type="match status" value="1"/>
</dbReference>
<sequence length="152" mass="16338">MILVSACLAGNAVRYNATDALNNTIRQLVLENKAKIVCPELLAGFSTPRPPAEIKGGDGYDVLAGLARVIEKTGNDVTQLYIDGAWKALNFAREHCVTHVVLKEVSPSCGSSYIYNGQFNGETKVGVGVTTALFRQYGIQVVSENYLSLDGL</sequence>
<dbReference type="STRING" id="1392540.P256_02002"/>
<dbReference type="InterPro" id="IPR007553">
    <property type="entry name" value="2-thiour_desulf"/>
</dbReference>
<dbReference type="AlphaFoldDB" id="V2T7Z0"/>
<organism evidence="1 2">
    <name type="scientific">Acinetobacter nectaris CIP 110549</name>
    <dbReference type="NCBI Taxonomy" id="1392540"/>
    <lineage>
        <taxon>Bacteria</taxon>
        <taxon>Pseudomonadati</taxon>
        <taxon>Pseudomonadota</taxon>
        <taxon>Gammaproteobacteria</taxon>
        <taxon>Moraxellales</taxon>
        <taxon>Moraxellaceae</taxon>
        <taxon>Acinetobacter</taxon>
    </lineage>
</organism>
<dbReference type="OrthoDB" id="495783at2"/>
<dbReference type="RefSeq" id="WP_023273620.1">
    <property type="nucleotide sequence ID" value="NZ_KI530734.1"/>
</dbReference>
<keyword evidence="2" id="KW-1185">Reference proteome</keyword>
<evidence type="ECO:0000313" key="1">
    <source>
        <dbReference type="EMBL" id="ESK38463.1"/>
    </source>
</evidence>
<dbReference type="HOGENOM" id="CLU_076318_1_1_6"/>
<dbReference type="PANTHER" id="PTHR30087:SF1">
    <property type="entry name" value="HYPOTHETICAL CYTOSOLIC PROTEIN"/>
    <property type="match status" value="1"/>
</dbReference>
<dbReference type="eggNOG" id="COG1683">
    <property type="taxonomic scope" value="Bacteria"/>
</dbReference>
<name>V2T7Z0_9GAMM</name>
<gene>
    <name evidence="1" type="ORF">P256_02002</name>
</gene>
<evidence type="ECO:0000313" key="2">
    <source>
        <dbReference type="Proteomes" id="UP000023785"/>
    </source>
</evidence>
<dbReference type="EMBL" id="AYER01000007">
    <property type="protein sequence ID" value="ESK38463.1"/>
    <property type="molecule type" value="Genomic_DNA"/>
</dbReference>
<dbReference type="Proteomes" id="UP000023785">
    <property type="component" value="Unassembled WGS sequence"/>
</dbReference>
<dbReference type="PANTHER" id="PTHR30087">
    <property type="entry name" value="INNER MEMBRANE PROTEIN"/>
    <property type="match status" value="1"/>
</dbReference>